<feature type="compositionally biased region" description="Low complexity" evidence="1">
    <location>
        <begin position="1"/>
        <end position="14"/>
    </location>
</feature>
<keyword evidence="3" id="KW-1185">Reference proteome</keyword>
<evidence type="ECO:0000313" key="2">
    <source>
        <dbReference type="EMBL" id="KAF7285271.1"/>
    </source>
</evidence>
<reference evidence="2" key="1">
    <citation type="submission" date="2020-08" db="EMBL/GenBank/DDBJ databases">
        <title>Genome sequencing and assembly of the red palm weevil Rhynchophorus ferrugineus.</title>
        <authorList>
            <person name="Dias G.B."/>
            <person name="Bergman C.M."/>
            <person name="Manee M."/>
        </authorList>
    </citation>
    <scope>NUCLEOTIDE SEQUENCE</scope>
    <source>
        <strain evidence="2">AA-2017</strain>
        <tissue evidence="2">Whole larva</tissue>
    </source>
</reference>
<dbReference type="EMBL" id="JAACXV010000058">
    <property type="protein sequence ID" value="KAF7285271.1"/>
    <property type="molecule type" value="Genomic_DNA"/>
</dbReference>
<dbReference type="AlphaFoldDB" id="A0A834MK17"/>
<accession>A0A834MK17</accession>
<gene>
    <name evidence="2" type="ORF">GWI33_011400</name>
</gene>
<name>A0A834MK17_RHYFE</name>
<proteinExistence type="predicted"/>
<evidence type="ECO:0000313" key="3">
    <source>
        <dbReference type="Proteomes" id="UP000625711"/>
    </source>
</evidence>
<organism evidence="2 3">
    <name type="scientific">Rhynchophorus ferrugineus</name>
    <name type="common">Red palm weevil</name>
    <name type="synonym">Curculio ferrugineus</name>
    <dbReference type="NCBI Taxonomy" id="354439"/>
    <lineage>
        <taxon>Eukaryota</taxon>
        <taxon>Metazoa</taxon>
        <taxon>Ecdysozoa</taxon>
        <taxon>Arthropoda</taxon>
        <taxon>Hexapoda</taxon>
        <taxon>Insecta</taxon>
        <taxon>Pterygota</taxon>
        <taxon>Neoptera</taxon>
        <taxon>Endopterygota</taxon>
        <taxon>Coleoptera</taxon>
        <taxon>Polyphaga</taxon>
        <taxon>Cucujiformia</taxon>
        <taxon>Curculionidae</taxon>
        <taxon>Dryophthorinae</taxon>
        <taxon>Rhynchophorus</taxon>
    </lineage>
</organism>
<comment type="caution">
    <text evidence="2">The sequence shown here is derived from an EMBL/GenBank/DDBJ whole genome shotgun (WGS) entry which is preliminary data.</text>
</comment>
<evidence type="ECO:0000256" key="1">
    <source>
        <dbReference type="SAM" id="MobiDB-lite"/>
    </source>
</evidence>
<sequence>MLHQCRSSNVSRGPSRGRRSRSTKHALSMRDGVQSSFGYAMSRPRLQFGHVGCRGGNVAADVPRPTPFVGVAGARRFQYR</sequence>
<feature type="region of interest" description="Disordered" evidence="1">
    <location>
        <begin position="1"/>
        <end position="31"/>
    </location>
</feature>
<protein>
    <submittedName>
        <fullName evidence="2">Uncharacterized protein</fullName>
    </submittedName>
</protein>
<feature type="compositionally biased region" description="Basic residues" evidence="1">
    <location>
        <begin position="15"/>
        <end position="24"/>
    </location>
</feature>
<dbReference type="Proteomes" id="UP000625711">
    <property type="component" value="Unassembled WGS sequence"/>
</dbReference>